<dbReference type="AlphaFoldDB" id="A0A5J4T5A2"/>
<organism evidence="1 2">
    <name type="scientific">Streblomastix strix</name>
    <dbReference type="NCBI Taxonomy" id="222440"/>
    <lineage>
        <taxon>Eukaryota</taxon>
        <taxon>Metamonada</taxon>
        <taxon>Preaxostyla</taxon>
        <taxon>Oxymonadida</taxon>
        <taxon>Streblomastigidae</taxon>
        <taxon>Streblomastix</taxon>
    </lineage>
</organism>
<protein>
    <submittedName>
        <fullName evidence="1">Uncharacterized protein</fullName>
    </submittedName>
</protein>
<evidence type="ECO:0000313" key="2">
    <source>
        <dbReference type="Proteomes" id="UP000324800"/>
    </source>
</evidence>
<gene>
    <name evidence="1" type="ORF">EZS28_051550</name>
</gene>
<dbReference type="Proteomes" id="UP000324800">
    <property type="component" value="Unassembled WGS sequence"/>
</dbReference>
<accession>A0A5J4T5A2</accession>
<dbReference type="EMBL" id="SNRW01039073">
    <property type="protein sequence ID" value="KAA6352923.1"/>
    <property type="molecule type" value="Genomic_DNA"/>
</dbReference>
<name>A0A5J4T5A2_9EUKA</name>
<reference evidence="1 2" key="1">
    <citation type="submission" date="2019-03" db="EMBL/GenBank/DDBJ databases">
        <title>Single cell metagenomics reveals metabolic interactions within the superorganism composed of flagellate Streblomastix strix and complex community of Bacteroidetes bacteria on its surface.</title>
        <authorList>
            <person name="Treitli S.C."/>
            <person name="Kolisko M."/>
            <person name="Husnik F."/>
            <person name="Keeling P."/>
            <person name="Hampl V."/>
        </authorList>
    </citation>
    <scope>NUCLEOTIDE SEQUENCE [LARGE SCALE GENOMIC DNA]</scope>
    <source>
        <strain evidence="1">ST1C</strain>
    </source>
</reference>
<feature type="non-terminal residue" evidence="1">
    <location>
        <position position="108"/>
    </location>
</feature>
<sequence>MEKDISPTDRRTLGFNSFLFELAVPDYYTELETDIILDELAEKERNSKSSIIRLLNKLEKAELIKQLGPRELSKLIECDESLISRIRHNSGYKKKDEKTNRYLTDTEE</sequence>
<proteinExistence type="predicted"/>
<evidence type="ECO:0000313" key="1">
    <source>
        <dbReference type="EMBL" id="KAA6352923.1"/>
    </source>
</evidence>
<comment type="caution">
    <text evidence="1">The sequence shown here is derived from an EMBL/GenBank/DDBJ whole genome shotgun (WGS) entry which is preliminary data.</text>
</comment>